<dbReference type="RefSeq" id="WP_177102247.1">
    <property type="nucleotide sequence ID" value="NZ_JACAQB010000006.1"/>
</dbReference>
<evidence type="ECO:0000313" key="1">
    <source>
        <dbReference type="EMBL" id="NWB96817.1"/>
    </source>
</evidence>
<proteinExistence type="predicted"/>
<dbReference type="GO" id="GO:0000166">
    <property type="term" value="F:nucleotide binding"/>
    <property type="evidence" value="ECO:0007669"/>
    <property type="project" value="InterPro"/>
</dbReference>
<comment type="caution">
    <text evidence="1">The sequence shown here is derived from an EMBL/GenBank/DDBJ whole genome shotgun (WGS) entry which is preliminary data.</text>
</comment>
<accession>A0A7Y7XBN8</accession>
<protein>
    <submittedName>
        <fullName evidence="1">5'-nucleotidase</fullName>
    </submittedName>
</protein>
<dbReference type="InterPro" id="IPR010394">
    <property type="entry name" value="5-nucleotidase"/>
</dbReference>
<gene>
    <name evidence="1" type="ORF">HX882_13010</name>
</gene>
<reference evidence="1 2" key="1">
    <citation type="submission" date="2020-04" db="EMBL/GenBank/DDBJ databases">
        <title>Molecular characterization of pseudomonads from Agaricus bisporus reveal novel blotch 2 pathogens in Western Europe.</title>
        <authorList>
            <person name="Taparia T."/>
            <person name="Krijger M."/>
            <person name="Haynes E."/>
            <person name="Elpinstone J.G."/>
            <person name="Noble R."/>
            <person name="Van Der Wolf J."/>
        </authorList>
    </citation>
    <scope>NUCLEOTIDE SEQUENCE [LARGE SCALE GENOMIC DNA]</scope>
    <source>
        <strain evidence="1 2">H7001</strain>
    </source>
</reference>
<name>A0A7Y7XBN8_9PSED</name>
<dbReference type="GO" id="GO:0008253">
    <property type="term" value="F:5'-nucleotidase activity"/>
    <property type="evidence" value="ECO:0007669"/>
    <property type="project" value="InterPro"/>
</dbReference>
<sequence length="336" mass="37038">MPYELDNRLVIGVASSAVFDLSASDAVFKRQGEEEYRRFQEQKLDEPLPKGIAYPFIKRLLSLNDLSADPEDPLVEVVLLSKNDPDTGLRVMRTIDHYGLGMTRAIFMQGKSPYEYIPALNIALFLSADKADVEAAIEAGYPAGQVMDSKSDDDEKDNTLRIAFDFDGVLAGDESESVMQASGLESFHAHEVKNVAQPHNPGPLKEFFVRIAKIQSEEEKYKALNAGYKNRLRVSIVTARSAPSHERALNTLKSWGVMANDAFFLGGIEKGRVLAVLKPHIFFDDQSGHLKAASAVVPSVHIPFGVTNQPKLPVTANLVEAIELETDLKVVDTSEH</sequence>
<dbReference type="EMBL" id="JACAQB010000006">
    <property type="protein sequence ID" value="NWB96817.1"/>
    <property type="molecule type" value="Genomic_DNA"/>
</dbReference>
<dbReference type="AlphaFoldDB" id="A0A7Y7XBN8"/>
<dbReference type="SUPFAM" id="SSF56784">
    <property type="entry name" value="HAD-like"/>
    <property type="match status" value="1"/>
</dbReference>
<organism evidence="1 2">
    <name type="scientific">Pseudomonas gingeri</name>
    <dbReference type="NCBI Taxonomy" id="117681"/>
    <lineage>
        <taxon>Bacteria</taxon>
        <taxon>Pseudomonadati</taxon>
        <taxon>Pseudomonadota</taxon>
        <taxon>Gammaproteobacteria</taxon>
        <taxon>Pseudomonadales</taxon>
        <taxon>Pseudomonadaceae</taxon>
        <taxon>Pseudomonas</taxon>
    </lineage>
</organism>
<dbReference type="GO" id="GO:0005737">
    <property type="term" value="C:cytoplasm"/>
    <property type="evidence" value="ECO:0007669"/>
    <property type="project" value="InterPro"/>
</dbReference>
<dbReference type="PANTHER" id="PTHR31367">
    <property type="entry name" value="CYTOSOLIC 5'-NUCLEOTIDASE 1 FAMILY MEMBER"/>
    <property type="match status" value="1"/>
</dbReference>
<dbReference type="InterPro" id="IPR036412">
    <property type="entry name" value="HAD-like_sf"/>
</dbReference>
<dbReference type="Proteomes" id="UP000539985">
    <property type="component" value="Unassembled WGS sequence"/>
</dbReference>
<dbReference type="PANTHER" id="PTHR31367:SF5">
    <property type="entry name" value="CYTOSOLIC 5'-NUCLEOTIDASE 1A"/>
    <property type="match status" value="1"/>
</dbReference>
<evidence type="ECO:0000313" key="2">
    <source>
        <dbReference type="Proteomes" id="UP000539985"/>
    </source>
</evidence>
<dbReference type="GO" id="GO:0000287">
    <property type="term" value="F:magnesium ion binding"/>
    <property type="evidence" value="ECO:0007669"/>
    <property type="project" value="InterPro"/>
</dbReference>
<dbReference type="Pfam" id="PF06189">
    <property type="entry name" value="5-nucleotidase"/>
    <property type="match status" value="1"/>
</dbReference>
<dbReference type="GO" id="GO:0009117">
    <property type="term" value="P:nucleotide metabolic process"/>
    <property type="evidence" value="ECO:0007669"/>
    <property type="project" value="InterPro"/>
</dbReference>